<proteinExistence type="predicted"/>
<dbReference type="AlphaFoldDB" id="A0A9Q1IJ32"/>
<feature type="region of interest" description="Disordered" evidence="1">
    <location>
        <begin position="1"/>
        <end position="28"/>
    </location>
</feature>
<feature type="compositionally biased region" description="Polar residues" evidence="1">
    <location>
        <begin position="79"/>
        <end position="88"/>
    </location>
</feature>
<feature type="region of interest" description="Disordered" evidence="1">
    <location>
        <begin position="73"/>
        <end position="103"/>
    </location>
</feature>
<evidence type="ECO:0000313" key="3">
    <source>
        <dbReference type="Proteomes" id="UP001152622"/>
    </source>
</evidence>
<organism evidence="2 3">
    <name type="scientific">Synaphobranchus kaupii</name>
    <name type="common">Kaup's arrowtooth eel</name>
    <dbReference type="NCBI Taxonomy" id="118154"/>
    <lineage>
        <taxon>Eukaryota</taxon>
        <taxon>Metazoa</taxon>
        <taxon>Chordata</taxon>
        <taxon>Craniata</taxon>
        <taxon>Vertebrata</taxon>
        <taxon>Euteleostomi</taxon>
        <taxon>Actinopterygii</taxon>
        <taxon>Neopterygii</taxon>
        <taxon>Teleostei</taxon>
        <taxon>Anguilliformes</taxon>
        <taxon>Synaphobranchidae</taxon>
        <taxon>Synaphobranchus</taxon>
    </lineage>
</organism>
<keyword evidence="3" id="KW-1185">Reference proteome</keyword>
<name>A0A9Q1IJ32_SYNKA</name>
<sequence>MAVDVSPSEEGIPNPCPASMPWSSSEVEGEASVGTPLWNCPRGGTVPRCQSNGSPALCQSGGPCDCFSWRPARPAPESSGRSSAPQFDTSERGGPPLITPRALPSGAGGQTCRASACSWGLLSVTPCNRRLCAFLFVFLRRATASDKPGAEENRISRGTHAKK</sequence>
<reference evidence="2" key="1">
    <citation type="journal article" date="2023" name="Science">
        <title>Genome structures resolve the early diversification of teleost fishes.</title>
        <authorList>
            <person name="Parey E."/>
            <person name="Louis A."/>
            <person name="Montfort J."/>
            <person name="Bouchez O."/>
            <person name="Roques C."/>
            <person name="Iampietro C."/>
            <person name="Lluch J."/>
            <person name="Castinel A."/>
            <person name="Donnadieu C."/>
            <person name="Desvignes T."/>
            <person name="Floi Bucao C."/>
            <person name="Jouanno E."/>
            <person name="Wen M."/>
            <person name="Mejri S."/>
            <person name="Dirks R."/>
            <person name="Jansen H."/>
            <person name="Henkel C."/>
            <person name="Chen W.J."/>
            <person name="Zahm M."/>
            <person name="Cabau C."/>
            <person name="Klopp C."/>
            <person name="Thompson A.W."/>
            <person name="Robinson-Rechavi M."/>
            <person name="Braasch I."/>
            <person name="Lecointre G."/>
            <person name="Bobe J."/>
            <person name="Postlethwait J.H."/>
            <person name="Berthelot C."/>
            <person name="Roest Crollius H."/>
            <person name="Guiguen Y."/>
        </authorList>
    </citation>
    <scope>NUCLEOTIDE SEQUENCE</scope>
    <source>
        <strain evidence="2">WJC10195</strain>
    </source>
</reference>
<protein>
    <submittedName>
        <fullName evidence="2">Uncharacterized protein</fullName>
    </submittedName>
</protein>
<comment type="caution">
    <text evidence="2">The sequence shown here is derived from an EMBL/GenBank/DDBJ whole genome shotgun (WGS) entry which is preliminary data.</text>
</comment>
<dbReference type="EMBL" id="JAINUF010000013">
    <property type="protein sequence ID" value="KAJ8343719.1"/>
    <property type="molecule type" value="Genomic_DNA"/>
</dbReference>
<dbReference type="Proteomes" id="UP001152622">
    <property type="component" value="Chromosome 13"/>
</dbReference>
<evidence type="ECO:0000313" key="2">
    <source>
        <dbReference type="EMBL" id="KAJ8343719.1"/>
    </source>
</evidence>
<evidence type="ECO:0000256" key="1">
    <source>
        <dbReference type="SAM" id="MobiDB-lite"/>
    </source>
</evidence>
<accession>A0A9Q1IJ32</accession>
<gene>
    <name evidence="2" type="ORF">SKAU_G00310480</name>
</gene>